<dbReference type="RefSeq" id="WP_125030414.1">
    <property type="nucleotide sequence ID" value="NZ_JAPXVP010000006.1"/>
</dbReference>
<dbReference type="AlphaFoldDB" id="A0A425Y2G3"/>
<organism evidence="1 2">
    <name type="scientific">Ancylomarina euxinus</name>
    <dbReference type="NCBI Taxonomy" id="2283627"/>
    <lineage>
        <taxon>Bacteria</taxon>
        <taxon>Pseudomonadati</taxon>
        <taxon>Bacteroidota</taxon>
        <taxon>Bacteroidia</taxon>
        <taxon>Marinilabiliales</taxon>
        <taxon>Marinifilaceae</taxon>
        <taxon>Ancylomarina</taxon>
    </lineage>
</organism>
<evidence type="ECO:0000313" key="1">
    <source>
        <dbReference type="EMBL" id="RRG22183.1"/>
    </source>
</evidence>
<gene>
    <name evidence="1" type="ORF">DWB61_08230</name>
</gene>
<sequence length="238" mass="28151">MVLKPPNKSTNIFTDIRYFLIHKPEVPTLIHFDTILERENYTYRILQRLGVEVSSFKILNIHKIGINAPAKYIFEELLKWDGDSSCWPNHIARVVDRNNSLENLSIYLFGWINFPTWIKKSLLGRNFIPLFNLNAISIKRIPDPVGTDNARYLLYKSRGGYPIGVFTMYLRSSIPDLEETEQAQLFLMVGFNFYGKEKWSNRNLINRMWEAIHDRVTLNVMNRFKQLCEWRFEKLKQG</sequence>
<protein>
    <submittedName>
        <fullName evidence="1">Uncharacterized protein</fullName>
    </submittedName>
</protein>
<accession>A0A425Y2G3</accession>
<evidence type="ECO:0000313" key="2">
    <source>
        <dbReference type="Proteomes" id="UP000285794"/>
    </source>
</evidence>
<name>A0A425Y2G3_9BACT</name>
<dbReference type="OrthoDB" id="1119349at2"/>
<proteinExistence type="predicted"/>
<reference evidence="1 2" key="1">
    <citation type="submission" date="2018-07" db="EMBL/GenBank/DDBJ databases">
        <title>Draft genome sequence of Ancylomarina sp. M1P.</title>
        <authorList>
            <person name="Yadav S."/>
            <person name="Villanueva L."/>
            <person name="Damste J.S.S."/>
        </authorList>
    </citation>
    <scope>NUCLEOTIDE SEQUENCE [LARGE SCALE GENOMIC DNA]</scope>
    <source>
        <strain evidence="1 2">M1P</strain>
    </source>
</reference>
<dbReference type="Proteomes" id="UP000285794">
    <property type="component" value="Unassembled WGS sequence"/>
</dbReference>
<comment type="caution">
    <text evidence="1">The sequence shown here is derived from an EMBL/GenBank/DDBJ whole genome shotgun (WGS) entry which is preliminary data.</text>
</comment>
<keyword evidence="2" id="KW-1185">Reference proteome</keyword>
<dbReference type="EMBL" id="QQWG01000006">
    <property type="protein sequence ID" value="RRG22183.1"/>
    <property type="molecule type" value="Genomic_DNA"/>
</dbReference>